<evidence type="ECO:0000256" key="1">
    <source>
        <dbReference type="SAM" id="MobiDB-lite"/>
    </source>
</evidence>
<evidence type="ECO:0000313" key="2">
    <source>
        <dbReference type="EMBL" id="VCU69627.1"/>
    </source>
</evidence>
<feature type="region of interest" description="Disordered" evidence="1">
    <location>
        <begin position="211"/>
        <end position="230"/>
    </location>
</feature>
<organism evidence="2 3">
    <name type="scientific">Pigmentiphaga humi</name>
    <dbReference type="NCBI Taxonomy" id="2478468"/>
    <lineage>
        <taxon>Bacteria</taxon>
        <taxon>Pseudomonadati</taxon>
        <taxon>Pseudomonadota</taxon>
        <taxon>Betaproteobacteria</taxon>
        <taxon>Burkholderiales</taxon>
        <taxon>Alcaligenaceae</taxon>
        <taxon>Pigmentiphaga</taxon>
    </lineage>
</organism>
<feature type="compositionally biased region" description="Low complexity" evidence="1">
    <location>
        <begin position="211"/>
        <end position="220"/>
    </location>
</feature>
<protein>
    <recommendedName>
        <fullName evidence="4">DUF2894 domain-containing protein</fullName>
    </recommendedName>
</protein>
<proteinExistence type="predicted"/>
<dbReference type="AlphaFoldDB" id="A0A3P4AZY6"/>
<dbReference type="Pfam" id="PF11445">
    <property type="entry name" value="DUF2894"/>
    <property type="match status" value="1"/>
</dbReference>
<dbReference type="InterPro" id="IPR021549">
    <property type="entry name" value="DUF2894"/>
</dbReference>
<accession>A0A3P4AZY6</accession>
<gene>
    <name evidence="2" type="ORF">PIGHUM_01690</name>
</gene>
<dbReference type="EMBL" id="UWPJ01000015">
    <property type="protein sequence ID" value="VCU69627.1"/>
    <property type="molecule type" value="Genomic_DNA"/>
</dbReference>
<dbReference type="OrthoDB" id="6025757at2"/>
<dbReference type="Proteomes" id="UP000277294">
    <property type="component" value="Unassembled WGS sequence"/>
</dbReference>
<feature type="region of interest" description="Disordered" evidence="1">
    <location>
        <begin position="68"/>
        <end position="96"/>
    </location>
</feature>
<evidence type="ECO:0000313" key="3">
    <source>
        <dbReference type="Proteomes" id="UP000277294"/>
    </source>
</evidence>
<feature type="compositionally biased region" description="Low complexity" evidence="1">
    <location>
        <begin position="74"/>
        <end position="96"/>
    </location>
</feature>
<reference evidence="2 3" key="1">
    <citation type="submission" date="2018-10" db="EMBL/GenBank/DDBJ databases">
        <authorList>
            <person name="Criscuolo A."/>
        </authorList>
    </citation>
    <scope>NUCLEOTIDE SEQUENCE [LARGE SCALE GENOMIC DNA]</scope>
    <source>
        <strain evidence="2">DnA1</strain>
    </source>
</reference>
<evidence type="ECO:0008006" key="4">
    <source>
        <dbReference type="Google" id="ProtNLM"/>
    </source>
</evidence>
<name>A0A3P4AZY6_9BURK</name>
<sequence>MASAEASQALDTLAAWREQGAQRLDPVRFRFIEALARRAAAQQGRARERLDARLAEVMQAYGQAWCGQGGEQAGAGPAEPGDGQGDAGSDSDTSAHGEAASLAALSGLLASRWQARNGAAGQEGRGGLLAARPGEMAVLAYFRDLWAQLSIDRGMRETLSKVPENTGPLNSLHLVHRSLTLMHDVSPDYARALLSYIDALARIEQIGQTRQARPAAARGAETARKPLRGK</sequence>
<keyword evidence="3" id="KW-1185">Reference proteome</keyword>
<dbReference type="RefSeq" id="WP_160142212.1">
    <property type="nucleotide sequence ID" value="NZ_UWPJ01000015.1"/>
</dbReference>